<dbReference type="KEGG" id="vg:1259066"/>
<sequence>MDRLNVIVSGDRGSPTRSYTNALAEVRSIIAKECADRHCKPTTLGLMWMKYGDDPTAQTELGIGNHPQAIFYKFSADVAPLTIMERIREKLRRNATRA</sequence>
<reference evidence="1 2" key="1">
    <citation type="journal article" date="2003" name="Cell">
        <title>Origins of highly mosaic mycobacteriophage genomes.</title>
        <authorList>
            <person name="Pedulla M.L."/>
            <person name="Ford M.E."/>
            <person name="Houtz J.M."/>
            <person name="Karthikeyan T."/>
            <person name="Wadsworth C."/>
            <person name="Lewis J.A."/>
            <person name="Jacobs-Sera D."/>
            <person name="Falbo J."/>
            <person name="Gross J."/>
            <person name="Pannunzio N.R."/>
            <person name="Brucker W."/>
            <person name="Kumar V."/>
            <person name="Kandasamy J."/>
            <person name="Keenan L."/>
            <person name="Bardarov S."/>
            <person name="Kriakov J."/>
            <person name="Lawrence J.G."/>
            <person name="Jacobs W.R. Jr."/>
            <person name="Hendrix R.W."/>
            <person name="Hatfull G.F."/>
        </authorList>
    </citation>
    <scope>NUCLEOTIDE SEQUENCE [LARGE SCALE GENOMIC DNA]</scope>
</reference>
<keyword evidence="2" id="KW-1185">Reference proteome</keyword>
<protein>
    <submittedName>
        <fullName evidence="1">Uncharacterized protein</fullName>
    </submittedName>
</protein>
<evidence type="ECO:0000313" key="2">
    <source>
        <dbReference type="Proteomes" id="UP000050720"/>
    </source>
</evidence>
<evidence type="ECO:0000313" key="1">
    <source>
        <dbReference type="EMBL" id="AAN12508.1"/>
    </source>
</evidence>
<dbReference type="Proteomes" id="UP000050720">
    <property type="component" value="Segment"/>
</dbReference>
<proteinExistence type="predicted"/>
<organism evidence="1 2">
    <name type="scientific">Mycobacterium virus Che8</name>
    <dbReference type="NCBI Taxonomy" id="205868"/>
    <lineage>
        <taxon>Viruses</taxon>
        <taxon>Duplodnaviria</taxon>
        <taxon>Heunggongvirae</taxon>
        <taxon>Uroviricota</taxon>
        <taxon>Caudoviricetes</taxon>
        <taxon>Gracegardnervirinae</taxon>
        <taxon>Cheoctovirus</taxon>
        <taxon>Cheoctovirus che8</taxon>
    </lineage>
</organism>
<gene>
    <name evidence="1" type="primary">111</name>
    <name evidence="1" type="ORF">PBI_CHE8_111</name>
</gene>
<dbReference type="GeneID" id="1259066"/>
<name>Q855A0_9CAUD</name>
<dbReference type="EMBL" id="AY129330">
    <property type="protein sequence ID" value="AAN12508.1"/>
    <property type="molecule type" value="Genomic_DNA"/>
</dbReference>
<dbReference type="RefSeq" id="NP_817449.1">
    <property type="nucleotide sequence ID" value="NC_004680.1"/>
</dbReference>
<accession>Q855A0</accession>